<sequence>MTRVFDGMAGVLNSVFGAPVMYLPQVGLPRAIQSVFREAPITVSGPDGGDVLIVAPTWQVPRNLLNDVKRNDQIEVSGGRLFRVLNQIGTGSPAGDAFIVYELEALP</sequence>
<protein>
    <submittedName>
        <fullName evidence="1">Uncharacterized protein</fullName>
    </submittedName>
</protein>
<organism evidence="1 2">
    <name type="scientific">Pseudotabrizicola algicola</name>
    <dbReference type="NCBI Taxonomy" id="2709381"/>
    <lineage>
        <taxon>Bacteria</taxon>
        <taxon>Pseudomonadati</taxon>
        <taxon>Pseudomonadota</taxon>
        <taxon>Alphaproteobacteria</taxon>
        <taxon>Rhodobacterales</taxon>
        <taxon>Paracoccaceae</taxon>
        <taxon>Pseudotabrizicola</taxon>
    </lineage>
</organism>
<dbReference type="RefSeq" id="WP_164609199.1">
    <property type="nucleotide sequence ID" value="NZ_JAAIKE010000001.1"/>
</dbReference>
<dbReference type="Proteomes" id="UP000481421">
    <property type="component" value="Unassembled WGS sequence"/>
</dbReference>
<comment type="caution">
    <text evidence="1">The sequence shown here is derived from an EMBL/GenBank/DDBJ whole genome shotgun (WGS) entry which is preliminary data.</text>
</comment>
<gene>
    <name evidence="1" type="ORF">G3572_03150</name>
</gene>
<dbReference type="InterPro" id="IPR008018">
    <property type="entry name" value="Phage_tail_attach_FII"/>
</dbReference>
<dbReference type="EMBL" id="JAAIKE010000001">
    <property type="protein sequence ID" value="NEX45188.1"/>
    <property type="molecule type" value="Genomic_DNA"/>
</dbReference>
<dbReference type="GO" id="GO:0019068">
    <property type="term" value="P:virion assembly"/>
    <property type="evidence" value="ECO:0007669"/>
    <property type="project" value="InterPro"/>
</dbReference>
<dbReference type="InterPro" id="IPR053734">
    <property type="entry name" value="Phage_Head-Tail_Connect_sf"/>
</dbReference>
<keyword evidence="2" id="KW-1185">Reference proteome</keyword>
<accession>A0A6B3RJW9</accession>
<name>A0A6B3RJW9_9RHOB</name>
<dbReference type="Gene3D" id="2.40.10.180">
    <property type="entry name" value="Phage tail proteins"/>
    <property type="match status" value="1"/>
</dbReference>
<evidence type="ECO:0000313" key="1">
    <source>
        <dbReference type="EMBL" id="NEX45188.1"/>
    </source>
</evidence>
<dbReference type="AlphaFoldDB" id="A0A6B3RJW9"/>
<proteinExistence type="predicted"/>
<evidence type="ECO:0000313" key="2">
    <source>
        <dbReference type="Proteomes" id="UP000481421"/>
    </source>
</evidence>
<reference evidence="1 2" key="1">
    <citation type="submission" date="2020-02" db="EMBL/GenBank/DDBJ databases">
        <title>Rhodobacter algicola sp. nov., isolated from microalga culture.</title>
        <authorList>
            <person name="Park C.-Y."/>
        </authorList>
    </citation>
    <scope>NUCLEOTIDE SEQUENCE [LARGE SCALE GENOMIC DNA]</scope>
    <source>
        <strain evidence="1 2">ETT8</strain>
    </source>
</reference>
<dbReference type="Pfam" id="PF05354">
    <property type="entry name" value="Phage_attach"/>
    <property type="match status" value="1"/>
</dbReference>